<dbReference type="EMBL" id="JACT01000007">
    <property type="protein sequence ID" value="KMS52170.1"/>
    <property type="molecule type" value="Genomic_DNA"/>
</dbReference>
<feature type="transmembrane region" description="Helical" evidence="1">
    <location>
        <begin position="52"/>
        <end position="73"/>
    </location>
</feature>
<comment type="caution">
    <text evidence="2">The sequence shown here is derived from an EMBL/GenBank/DDBJ whole genome shotgun (WGS) entry which is preliminary data.</text>
</comment>
<feature type="transmembrane region" description="Helical" evidence="1">
    <location>
        <begin position="151"/>
        <end position="168"/>
    </location>
</feature>
<dbReference type="PATRIC" id="fig|1420583.3.peg.4309"/>
<organism evidence="2 3">
    <name type="scientific">Sphingobium cupriresistens LL01</name>
    <dbReference type="NCBI Taxonomy" id="1420583"/>
    <lineage>
        <taxon>Bacteria</taxon>
        <taxon>Pseudomonadati</taxon>
        <taxon>Pseudomonadota</taxon>
        <taxon>Alphaproteobacteria</taxon>
        <taxon>Sphingomonadales</taxon>
        <taxon>Sphingomonadaceae</taxon>
        <taxon>Sphingobium</taxon>
    </lineage>
</organism>
<feature type="transmembrane region" description="Helical" evidence="1">
    <location>
        <begin position="15"/>
        <end position="45"/>
    </location>
</feature>
<proteinExistence type="predicted"/>
<protein>
    <submittedName>
        <fullName evidence="2">Uncharacterized protein</fullName>
    </submittedName>
</protein>
<dbReference type="Proteomes" id="UP000052232">
    <property type="component" value="Unassembled WGS sequence"/>
</dbReference>
<reference evidence="2 3" key="1">
    <citation type="journal article" date="2015" name="G3 (Bethesda)">
        <title>Insights into Ongoing Evolution of the Hexachlorocyclohexane Catabolic Pathway from Comparative Genomics of Ten Sphingomonadaceae Strains.</title>
        <authorList>
            <person name="Pearce S.L."/>
            <person name="Oakeshott J.G."/>
            <person name="Pandey G."/>
        </authorList>
    </citation>
    <scope>NUCLEOTIDE SEQUENCE [LARGE SCALE GENOMIC DNA]</scope>
    <source>
        <strain evidence="2 3">LL01</strain>
    </source>
</reference>
<evidence type="ECO:0000313" key="3">
    <source>
        <dbReference type="Proteomes" id="UP000052232"/>
    </source>
</evidence>
<feature type="transmembrane region" description="Helical" evidence="1">
    <location>
        <begin position="79"/>
        <end position="101"/>
    </location>
</feature>
<gene>
    <name evidence="2" type="ORF">V473_22480</name>
</gene>
<keyword evidence="1" id="KW-1133">Transmembrane helix</keyword>
<sequence length="180" mass="18724">MTMDSLPPAAARHLWIGLMTLASTITTLALACATPFPALAALAALHVRRQDGIILMLAAWAVSQGVGYCLLGYETTVENGVWAGTMALAAIASLLGADGAARLLPHAHPAVRLVVAYGAAFATFKMAVLAGAWALDSGWAAFAPDVMARQFGRYAMILAGLLALQHLADRSGRLRRAATA</sequence>
<keyword evidence="1" id="KW-0812">Transmembrane</keyword>
<evidence type="ECO:0000313" key="2">
    <source>
        <dbReference type="EMBL" id="KMS52170.1"/>
    </source>
</evidence>
<keyword evidence="3" id="KW-1185">Reference proteome</keyword>
<keyword evidence="1" id="KW-0472">Membrane</keyword>
<dbReference type="AlphaFoldDB" id="A0A0J8AAC8"/>
<evidence type="ECO:0000256" key="1">
    <source>
        <dbReference type="SAM" id="Phobius"/>
    </source>
</evidence>
<feature type="transmembrane region" description="Helical" evidence="1">
    <location>
        <begin position="113"/>
        <end position="135"/>
    </location>
</feature>
<accession>A0A0J8AAC8</accession>
<dbReference type="STRING" id="1420583.V473_22480"/>
<name>A0A0J8AAC8_9SPHN</name>